<dbReference type="Ensembl" id="ENSAPLT00020014786.1">
    <property type="protein sequence ID" value="ENSAPLP00020013732.1"/>
    <property type="gene ID" value="ENSAPLG00020010011.1"/>
</dbReference>
<protein>
    <recommendedName>
        <fullName evidence="13">Sodium/hydrogen exchanger</fullName>
    </recommendedName>
</protein>
<evidence type="ECO:0000256" key="3">
    <source>
        <dbReference type="ARBA" id="ARBA00007367"/>
    </source>
</evidence>
<accession>A0A8B9T0M3</accession>
<feature type="transmembrane region" description="Helical" evidence="15">
    <location>
        <begin position="164"/>
        <end position="189"/>
    </location>
</feature>
<keyword evidence="13" id="KW-0050">Antiport</keyword>
<dbReference type="GO" id="GO:0015386">
    <property type="term" value="F:potassium:proton antiporter activity"/>
    <property type="evidence" value="ECO:0007669"/>
    <property type="project" value="TreeGrafter"/>
</dbReference>
<evidence type="ECO:0000313" key="18">
    <source>
        <dbReference type="Proteomes" id="UP000694400"/>
    </source>
</evidence>
<evidence type="ECO:0000256" key="13">
    <source>
        <dbReference type="RuleBase" id="RU003722"/>
    </source>
</evidence>
<dbReference type="PANTHER" id="PTHR10110:SF94">
    <property type="entry name" value="SODIUM_HYDROGEN EXCHANGER 6"/>
    <property type="match status" value="1"/>
</dbReference>
<keyword evidence="4 13" id="KW-0813">Transport</keyword>
<dbReference type="Proteomes" id="UP000694400">
    <property type="component" value="Chromosome 11"/>
</dbReference>
<feature type="transmembrane region" description="Helical" evidence="15">
    <location>
        <begin position="7"/>
        <end position="32"/>
    </location>
</feature>
<feature type="transmembrane region" description="Helical" evidence="15">
    <location>
        <begin position="456"/>
        <end position="473"/>
    </location>
</feature>
<keyword evidence="12 13" id="KW-0739">Sodium transport</keyword>
<name>A0A8B9T0M3_ANAPL</name>
<evidence type="ECO:0000256" key="6">
    <source>
        <dbReference type="ARBA" id="ARBA00022692"/>
    </source>
</evidence>
<evidence type="ECO:0000256" key="11">
    <source>
        <dbReference type="ARBA" id="ARBA00023136"/>
    </source>
</evidence>
<keyword evidence="6 13" id="KW-0812">Transmembrane</keyword>
<proteinExistence type="inferred from homology"/>
<keyword evidence="11 15" id="KW-0472">Membrane</keyword>
<evidence type="ECO:0000256" key="1">
    <source>
        <dbReference type="ARBA" id="ARBA00004195"/>
    </source>
</evidence>
<evidence type="ECO:0000256" key="10">
    <source>
        <dbReference type="ARBA" id="ARBA00023065"/>
    </source>
</evidence>
<keyword evidence="8 15" id="KW-1133">Transmembrane helix</keyword>
<evidence type="ECO:0000313" key="17">
    <source>
        <dbReference type="Ensembl" id="ENSAPLP00020013732.1"/>
    </source>
</evidence>
<feature type="transmembrane region" description="Helical" evidence="15">
    <location>
        <begin position="316"/>
        <end position="343"/>
    </location>
</feature>
<feature type="region of interest" description="Disordered" evidence="14">
    <location>
        <begin position="619"/>
        <end position="639"/>
    </location>
</feature>
<evidence type="ECO:0000256" key="4">
    <source>
        <dbReference type="ARBA" id="ARBA00022448"/>
    </source>
</evidence>
<organism evidence="17 18">
    <name type="scientific">Anas platyrhynchos</name>
    <name type="common">Mallard</name>
    <name type="synonym">Anas boschas</name>
    <dbReference type="NCBI Taxonomy" id="8839"/>
    <lineage>
        <taxon>Eukaryota</taxon>
        <taxon>Metazoa</taxon>
        <taxon>Chordata</taxon>
        <taxon>Craniata</taxon>
        <taxon>Vertebrata</taxon>
        <taxon>Euteleostomi</taxon>
        <taxon>Archelosauria</taxon>
        <taxon>Archosauria</taxon>
        <taxon>Dinosauria</taxon>
        <taxon>Saurischia</taxon>
        <taxon>Theropoda</taxon>
        <taxon>Coelurosauria</taxon>
        <taxon>Aves</taxon>
        <taxon>Neognathae</taxon>
        <taxon>Galloanserae</taxon>
        <taxon>Anseriformes</taxon>
        <taxon>Anatidae</taxon>
        <taxon>Anatinae</taxon>
        <taxon>Anas</taxon>
    </lineage>
</organism>
<feature type="transmembrane region" description="Helical" evidence="15">
    <location>
        <begin position="38"/>
        <end position="54"/>
    </location>
</feature>
<dbReference type="GO" id="GO:0005886">
    <property type="term" value="C:plasma membrane"/>
    <property type="evidence" value="ECO:0007669"/>
    <property type="project" value="UniProtKB-SubCell"/>
</dbReference>
<feature type="transmembrane region" description="Helical" evidence="15">
    <location>
        <begin position="277"/>
        <end position="296"/>
    </location>
</feature>
<evidence type="ECO:0000256" key="7">
    <source>
        <dbReference type="ARBA" id="ARBA00022753"/>
    </source>
</evidence>
<sequence length="639" mass="70689">MESQSSFIIFWVFCPHAVVVTHLPAMCLNGAVLGHPDAPDILASHFLVFLLYSWSRQEAHRSVLVGVVLRYGIHVPSDVNNVTLSCQVQTSPATLLVNVSGKFYEYTLKGEISAQELNNVQDNEMLRKVTFDPEVFFNILLPPIIFYAGYSLKRRHFFRNLGSILAYAFLGTAISCLMIGSVMYGCVALMKVTGQLGGDFYFTDCLLFGAIVSATDPVTVLAIFHELQVDVELYALLFGESVLNDAVAIVLSSSIVAYQPAGDNSHTFDVTAMFKSIGIFLGIFSGSFAMGLSLTICNVTKFTKLREFPLLETGLFFLMSWSTFLLAEACGFTGVVAVLFCGITQAHYTYNNLSTESQHRTKQLFELLNFLAENFIFSYMGLALFTFQNHVFNPTFVVGAFLAIFLGRAANIYPLSFLLNLGRRNKIGTNLQHMMMFEPWRFALAIRDTATYARQMMFSTTLLIVFFTVWVFGGGTTAMLSCLNIRVGVDADQENVVSRRSTKAESAWLFRMWYNFDHNLCLTHSGPPLTTTLPGCCGPIARCLTSPQAYEQLKDDDSDLILNDGDISLTYGDSTVNTDSVASSGTSRRFVGNSSEDALDRELAFGDHELVIRGTRLVLPMDDSEPPSNVLDSARHGPA</sequence>
<comment type="subcellular location">
    <subcellularLocation>
        <location evidence="2">Cell membrane</location>
        <topology evidence="2">Multi-pass membrane protein</topology>
    </subcellularLocation>
    <subcellularLocation>
        <location evidence="1">Recycling endosome membrane</location>
        <topology evidence="1">Multi-pass membrane protein</topology>
    </subcellularLocation>
</comment>
<feature type="transmembrane region" description="Helical" evidence="15">
    <location>
        <begin position="364"/>
        <end position="385"/>
    </location>
</feature>
<dbReference type="Pfam" id="PF00999">
    <property type="entry name" value="Na_H_Exchanger"/>
    <property type="match status" value="1"/>
</dbReference>
<dbReference type="InterPro" id="IPR018422">
    <property type="entry name" value="Cation/H_exchanger_CPA1"/>
</dbReference>
<dbReference type="GO" id="GO:0055038">
    <property type="term" value="C:recycling endosome membrane"/>
    <property type="evidence" value="ECO:0007669"/>
    <property type="project" value="UniProtKB-SubCell"/>
</dbReference>
<dbReference type="PRINTS" id="PR01088">
    <property type="entry name" value="NAHEXCHNGR6"/>
</dbReference>
<feature type="transmembrane region" description="Helical" evidence="15">
    <location>
        <begin position="135"/>
        <end position="152"/>
    </location>
</feature>
<dbReference type="PRINTS" id="PR01084">
    <property type="entry name" value="NAHEXCHNGR"/>
</dbReference>
<feature type="domain" description="Cation/H+ exchanger transmembrane" evidence="16">
    <location>
        <begin position="123"/>
        <end position="481"/>
    </location>
</feature>
<reference evidence="17" key="2">
    <citation type="submission" date="2025-08" db="UniProtKB">
        <authorList>
            <consortium name="Ensembl"/>
        </authorList>
    </citation>
    <scope>IDENTIFICATION</scope>
</reference>
<keyword evidence="10 13" id="KW-0406">Ion transport</keyword>
<feature type="transmembrane region" description="Helical" evidence="15">
    <location>
        <begin position="236"/>
        <end position="257"/>
    </location>
</feature>
<dbReference type="GO" id="GO:0098719">
    <property type="term" value="P:sodium ion import across plasma membrane"/>
    <property type="evidence" value="ECO:0007669"/>
    <property type="project" value="TreeGrafter"/>
</dbReference>
<keyword evidence="7" id="KW-0967">Endosome</keyword>
<dbReference type="AlphaFoldDB" id="A0A8B9T0M3"/>
<feature type="transmembrane region" description="Helical" evidence="15">
    <location>
        <begin position="201"/>
        <end position="224"/>
    </location>
</feature>
<keyword evidence="5" id="KW-1003">Cell membrane</keyword>
<comment type="similarity">
    <text evidence="3 13">Belongs to the monovalent cation:proton antiporter 1 (CPA1) transporter (TC 2.A.36) family.</text>
</comment>
<dbReference type="InterPro" id="IPR002090">
    <property type="entry name" value="NHE-6/7/9"/>
</dbReference>
<dbReference type="GO" id="GO:0015385">
    <property type="term" value="F:sodium:proton antiporter activity"/>
    <property type="evidence" value="ECO:0007669"/>
    <property type="project" value="InterPro"/>
</dbReference>
<evidence type="ECO:0000256" key="15">
    <source>
        <dbReference type="SAM" id="Phobius"/>
    </source>
</evidence>
<evidence type="ECO:0000256" key="14">
    <source>
        <dbReference type="SAM" id="MobiDB-lite"/>
    </source>
</evidence>
<evidence type="ECO:0000259" key="16">
    <source>
        <dbReference type="Pfam" id="PF00999"/>
    </source>
</evidence>
<reference evidence="17" key="3">
    <citation type="submission" date="2025-09" db="UniProtKB">
        <authorList>
            <consortium name="Ensembl"/>
        </authorList>
    </citation>
    <scope>IDENTIFICATION</scope>
</reference>
<feature type="transmembrane region" description="Helical" evidence="15">
    <location>
        <begin position="397"/>
        <end position="419"/>
    </location>
</feature>
<reference evidence="17" key="1">
    <citation type="submission" date="2019-08" db="EMBL/GenBank/DDBJ databases">
        <title>Three high-quality genomes provides insights into domestication of ducks.</title>
        <authorList>
            <person name="Hou Z.C."/>
            <person name="Zhu F."/>
            <person name="Yin Z.T."/>
            <person name="Zhang F."/>
        </authorList>
    </citation>
    <scope>NUCLEOTIDE SEQUENCE [LARGE SCALE GENOMIC DNA]</scope>
</reference>
<evidence type="ECO:0000256" key="2">
    <source>
        <dbReference type="ARBA" id="ARBA00004651"/>
    </source>
</evidence>
<dbReference type="GO" id="GO:0051453">
    <property type="term" value="P:regulation of intracellular pH"/>
    <property type="evidence" value="ECO:0007669"/>
    <property type="project" value="TreeGrafter"/>
</dbReference>
<dbReference type="Gene3D" id="6.10.140.1330">
    <property type="match status" value="1"/>
</dbReference>
<dbReference type="NCBIfam" id="TIGR00840">
    <property type="entry name" value="b_cpa1"/>
    <property type="match status" value="1"/>
</dbReference>
<dbReference type="PANTHER" id="PTHR10110">
    <property type="entry name" value="SODIUM/HYDROGEN EXCHANGER"/>
    <property type="match status" value="1"/>
</dbReference>
<dbReference type="InterPro" id="IPR004709">
    <property type="entry name" value="NaH_exchanger"/>
</dbReference>
<evidence type="ECO:0000256" key="12">
    <source>
        <dbReference type="ARBA" id="ARBA00023201"/>
    </source>
</evidence>
<evidence type="ECO:0000256" key="9">
    <source>
        <dbReference type="ARBA" id="ARBA00023053"/>
    </source>
</evidence>
<evidence type="ECO:0000256" key="5">
    <source>
        <dbReference type="ARBA" id="ARBA00022475"/>
    </source>
</evidence>
<keyword evidence="9" id="KW-0915">Sodium</keyword>
<dbReference type="InterPro" id="IPR006153">
    <property type="entry name" value="Cation/H_exchanger_TM"/>
</dbReference>
<evidence type="ECO:0000256" key="8">
    <source>
        <dbReference type="ARBA" id="ARBA00022989"/>
    </source>
</evidence>